<reference evidence="1 2" key="1">
    <citation type="journal article" date="2020" name="Nat. Commun.">
        <title>Genome of Tripterygium wilfordii and identification of cytochrome P450 involved in triptolide biosynthesis.</title>
        <authorList>
            <person name="Tu L."/>
            <person name="Su P."/>
            <person name="Zhang Z."/>
            <person name="Gao L."/>
            <person name="Wang J."/>
            <person name="Hu T."/>
            <person name="Zhou J."/>
            <person name="Zhang Y."/>
            <person name="Zhao Y."/>
            <person name="Liu Y."/>
            <person name="Song Y."/>
            <person name="Tong Y."/>
            <person name="Lu Y."/>
            <person name="Yang J."/>
            <person name="Xu C."/>
            <person name="Jia M."/>
            <person name="Peters R.J."/>
            <person name="Huang L."/>
            <person name="Gao W."/>
        </authorList>
    </citation>
    <scope>NUCLEOTIDE SEQUENCE [LARGE SCALE GENOMIC DNA]</scope>
    <source>
        <strain evidence="2">cv. XIE 37</strain>
        <tissue evidence="1">Leaf</tissue>
    </source>
</reference>
<proteinExistence type="predicted"/>
<organism evidence="1 2">
    <name type="scientific">Tripterygium wilfordii</name>
    <name type="common">Thunder God vine</name>
    <dbReference type="NCBI Taxonomy" id="458696"/>
    <lineage>
        <taxon>Eukaryota</taxon>
        <taxon>Viridiplantae</taxon>
        <taxon>Streptophyta</taxon>
        <taxon>Embryophyta</taxon>
        <taxon>Tracheophyta</taxon>
        <taxon>Spermatophyta</taxon>
        <taxon>Magnoliopsida</taxon>
        <taxon>eudicotyledons</taxon>
        <taxon>Gunneridae</taxon>
        <taxon>Pentapetalae</taxon>
        <taxon>rosids</taxon>
        <taxon>fabids</taxon>
        <taxon>Celastrales</taxon>
        <taxon>Celastraceae</taxon>
        <taxon>Tripterygium</taxon>
    </lineage>
</organism>
<keyword evidence="2" id="KW-1185">Reference proteome</keyword>
<evidence type="ECO:0000313" key="2">
    <source>
        <dbReference type="Proteomes" id="UP000593562"/>
    </source>
</evidence>
<dbReference type="AlphaFoldDB" id="A0A7J7CB55"/>
<dbReference type="EMBL" id="JAAARO010000019">
    <property type="protein sequence ID" value="KAF5731320.1"/>
    <property type="molecule type" value="Genomic_DNA"/>
</dbReference>
<dbReference type="InParanoid" id="A0A7J7CB55"/>
<sequence>MRLKRKGSESFIKGLLSQKQKVFIHQKQKAQGEADVAVVQVRENVGSTSVAADNGALKGITGKNCDNNACFTLNKVLGGCNGEEGRAVSDIRTYVDCAHCHSTLVVVDDEAVKEMELWTTPMEVTTYVNAAIEWPMRAIENETRE</sequence>
<evidence type="ECO:0000313" key="1">
    <source>
        <dbReference type="EMBL" id="KAF5731320.1"/>
    </source>
</evidence>
<name>A0A7J7CB55_TRIWF</name>
<dbReference type="Proteomes" id="UP000593562">
    <property type="component" value="Unassembled WGS sequence"/>
</dbReference>
<comment type="caution">
    <text evidence="1">The sequence shown here is derived from an EMBL/GenBank/DDBJ whole genome shotgun (WGS) entry which is preliminary data.</text>
</comment>
<accession>A0A7J7CB55</accession>
<protein>
    <submittedName>
        <fullName evidence="1">Uncharacterized protein</fullName>
    </submittedName>
</protein>
<gene>
    <name evidence="1" type="ORF">HS088_TW19G00928</name>
</gene>